<evidence type="ECO:0000313" key="1">
    <source>
        <dbReference type="EMBL" id="MBA0710439.1"/>
    </source>
</evidence>
<organism evidence="1 2">
    <name type="scientific">Gossypium laxum</name>
    <dbReference type="NCBI Taxonomy" id="34288"/>
    <lineage>
        <taxon>Eukaryota</taxon>
        <taxon>Viridiplantae</taxon>
        <taxon>Streptophyta</taxon>
        <taxon>Embryophyta</taxon>
        <taxon>Tracheophyta</taxon>
        <taxon>Spermatophyta</taxon>
        <taxon>Magnoliopsida</taxon>
        <taxon>eudicotyledons</taxon>
        <taxon>Gunneridae</taxon>
        <taxon>Pentapetalae</taxon>
        <taxon>rosids</taxon>
        <taxon>malvids</taxon>
        <taxon>Malvales</taxon>
        <taxon>Malvaceae</taxon>
        <taxon>Malvoideae</taxon>
        <taxon>Gossypium</taxon>
    </lineage>
</organism>
<sequence>MSSNSKQLHTKTKRVSLDGRCVYLRLV</sequence>
<accession>A0A7J8ZGQ3</accession>
<gene>
    <name evidence="1" type="ORF">Golax_009732</name>
</gene>
<dbReference type="EMBL" id="JABEZV010000005">
    <property type="protein sequence ID" value="MBA0710439.1"/>
    <property type="molecule type" value="Genomic_DNA"/>
</dbReference>
<keyword evidence="2" id="KW-1185">Reference proteome</keyword>
<name>A0A7J8ZGQ3_9ROSI</name>
<reference evidence="1 2" key="1">
    <citation type="journal article" date="2019" name="Genome Biol. Evol.">
        <title>Insights into the evolution of the New World diploid cottons (Gossypium, subgenus Houzingenia) based on genome sequencing.</title>
        <authorList>
            <person name="Grover C.E."/>
            <person name="Arick M.A. 2nd"/>
            <person name="Thrash A."/>
            <person name="Conover J.L."/>
            <person name="Sanders W.S."/>
            <person name="Peterson D.G."/>
            <person name="Frelichowski J.E."/>
            <person name="Scheffler J.A."/>
            <person name="Scheffler B.E."/>
            <person name="Wendel J.F."/>
        </authorList>
    </citation>
    <scope>NUCLEOTIDE SEQUENCE [LARGE SCALE GENOMIC DNA]</scope>
    <source>
        <strain evidence="1">4</strain>
        <tissue evidence="1">Leaf</tissue>
    </source>
</reference>
<dbReference type="Proteomes" id="UP000593574">
    <property type="component" value="Unassembled WGS sequence"/>
</dbReference>
<evidence type="ECO:0000313" key="2">
    <source>
        <dbReference type="Proteomes" id="UP000593574"/>
    </source>
</evidence>
<protein>
    <submittedName>
        <fullName evidence="1">Uncharacterized protein</fullName>
    </submittedName>
</protein>
<dbReference type="AlphaFoldDB" id="A0A7J8ZGQ3"/>
<proteinExistence type="predicted"/>
<comment type="caution">
    <text evidence="1">The sequence shown here is derived from an EMBL/GenBank/DDBJ whole genome shotgun (WGS) entry which is preliminary data.</text>
</comment>